<dbReference type="FunFam" id="3.40.50.300:FF:000439">
    <property type="entry name" value="ATP-dependent RNA helicase HrpA"/>
    <property type="match status" value="1"/>
</dbReference>
<dbReference type="GO" id="GO:0005524">
    <property type="term" value="F:ATP binding"/>
    <property type="evidence" value="ECO:0007669"/>
    <property type="project" value="UniProtKB-KW"/>
</dbReference>
<feature type="domain" description="Helicase C-terminal" evidence="6">
    <location>
        <begin position="229"/>
        <end position="397"/>
    </location>
</feature>
<dbReference type="CDD" id="cd18791">
    <property type="entry name" value="SF2_C_RHA"/>
    <property type="match status" value="1"/>
</dbReference>
<evidence type="ECO:0000256" key="1">
    <source>
        <dbReference type="ARBA" id="ARBA00022741"/>
    </source>
</evidence>
<dbReference type="Pfam" id="PF21010">
    <property type="entry name" value="HA2_C"/>
    <property type="match status" value="1"/>
</dbReference>
<accession>A0A6J6YQS9</accession>
<dbReference type="SMART" id="SM00847">
    <property type="entry name" value="HA2"/>
    <property type="match status" value="1"/>
</dbReference>
<dbReference type="PROSITE" id="PS51194">
    <property type="entry name" value="HELICASE_CTER"/>
    <property type="match status" value="1"/>
</dbReference>
<gene>
    <name evidence="7" type="ORF">UFOPK3001_01451</name>
</gene>
<evidence type="ECO:0000256" key="2">
    <source>
        <dbReference type="ARBA" id="ARBA00022801"/>
    </source>
</evidence>
<dbReference type="InterPro" id="IPR010222">
    <property type="entry name" value="RNA_helicase_HrpA"/>
</dbReference>
<dbReference type="Pfam" id="PF00270">
    <property type="entry name" value="DEAD"/>
    <property type="match status" value="1"/>
</dbReference>
<feature type="domain" description="Helicase ATP-binding" evidence="5">
    <location>
        <begin position="36"/>
        <end position="199"/>
    </location>
</feature>
<dbReference type="InterPro" id="IPR001650">
    <property type="entry name" value="Helicase_C-like"/>
</dbReference>
<protein>
    <submittedName>
        <fullName evidence="7">Unannotated protein</fullName>
    </submittedName>
</protein>
<dbReference type="NCBIfam" id="NF008348">
    <property type="entry name" value="PRK11131.1"/>
    <property type="match status" value="1"/>
</dbReference>
<dbReference type="InterPro" id="IPR011545">
    <property type="entry name" value="DEAD/DEAH_box_helicase_dom"/>
</dbReference>
<dbReference type="GO" id="GO:0003723">
    <property type="term" value="F:RNA binding"/>
    <property type="evidence" value="ECO:0007669"/>
    <property type="project" value="TreeGrafter"/>
</dbReference>
<organism evidence="7">
    <name type="scientific">freshwater metagenome</name>
    <dbReference type="NCBI Taxonomy" id="449393"/>
    <lineage>
        <taxon>unclassified sequences</taxon>
        <taxon>metagenomes</taxon>
        <taxon>ecological metagenomes</taxon>
    </lineage>
</organism>
<evidence type="ECO:0000256" key="3">
    <source>
        <dbReference type="ARBA" id="ARBA00022806"/>
    </source>
</evidence>
<dbReference type="SUPFAM" id="SSF52540">
    <property type="entry name" value="P-loop containing nucleoside triphosphate hydrolases"/>
    <property type="match status" value="1"/>
</dbReference>
<reference evidence="7" key="1">
    <citation type="submission" date="2020-05" db="EMBL/GenBank/DDBJ databases">
        <authorList>
            <person name="Chiriac C."/>
            <person name="Salcher M."/>
            <person name="Ghai R."/>
            <person name="Kavagutti S V."/>
        </authorList>
    </citation>
    <scope>NUCLEOTIDE SEQUENCE</scope>
</reference>
<name>A0A6J6YQS9_9ZZZZ</name>
<dbReference type="Gene3D" id="1.20.120.1080">
    <property type="match status" value="1"/>
</dbReference>
<dbReference type="SMART" id="SM00487">
    <property type="entry name" value="DEXDc"/>
    <property type="match status" value="1"/>
</dbReference>
<dbReference type="InterPro" id="IPR007502">
    <property type="entry name" value="Helicase-assoc_dom"/>
</dbReference>
<dbReference type="InterPro" id="IPR024590">
    <property type="entry name" value="HrpA_C"/>
</dbReference>
<dbReference type="SMART" id="SM00382">
    <property type="entry name" value="AAA"/>
    <property type="match status" value="1"/>
</dbReference>
<dbReference type="Pfam" id="PF11898">
    <property type="entry name" value="DUF3418"/>
    <property type="match status" value="1"/>
</dbReference>
<dbReference type="InterPro" id="IPR027417">
    <property type="entry name" value="P-loop_NTPase"/>
</dbReference>
<dbReference type="Gene3D" id="3.40.50.300">
    <property type="entry name" value="P-loop containing nucleotide triphosphate hydrolases"/>
    <property type="match status" value="2"/>
</dbReference>
<evidence type="ECO:0000259" key="6">
    <source>
        <dbReference type="PROSITE" id="PS51194"/>
    </source>
</evidence>
<evidence type="ECO:0000259" key="5">
    <source>
        <dbReference type="PROSITE" id="PS51192"/>
    </source>
</evidence>
<dbReference type="InterPro" id="IPR011709">
    <property type="entry name" value="DEAD-box_helicase_OB_fold"/>
</dbReference>
<dbReference type="GO" id="GO:0016787">
    <property type="term" value="F:hydrolase activity"/>
    <property type="evidence" value="ECO:0007669"/>
    <property type="project" value="UniProtKB-KW"/>
</dbReference>
<dbReference type="Pfam" id="PF07717">
    <property type="entry name" value="OB_NTP_bind"/>
    <property type="match status" value="1"/>
</dbReference>
<dbReference type="PROSITE" id="PS51192">
    <property type="entry name" value="HELICASE_ATP_BIND_1"/>
    <property type="match status" value="1"/>
</dbReference>
<dbReference type="FunFam" id="1.20.120.1080:FF:000005">
    <property type="entry name" value="ATP-dependent helicase HrpA"/>
    <property type="match status" value="1"/>
</dbReference>
<evidence type="ECO:0000256" key="4">
    <source>
        <dbReference type="ARBA" id="ARBA00022840"/>
    </source>
</evidence>
<dbReference type="PANTHER" id="PTHR18934">
    <property type="entry name" value="ATP-DEPENDENT RNA HELICASE"/>
    <property type="match status" value="1"/>
</dbReference>
<keyword evidence="2" id="KW-0378">Hydrolase</keyword>
<dbReference type="AlphaFoldDB" id="A0A6J6YQS9"/>
<proteinExistence type="predicted"/>
<dbReference type="NCBIfam" id="TIGR01967">
    <property type="entry name" value="DEAH_box_HrpA"/>
    <property type="match status" value="1"/>
</dbReference>
<dbReference type="InterPro" id="IPR014001">
    <property type="entry name" value="Helicase_ATP-bd"/>
</dbReference>
<sequence length="1254" mass="139720">MARRPSPEDIERRRLLVPAVSYPTELPIAACREQLLATIADHQVVIVAGETGSGKSTQLPKLCLEAGRGQAGIIGHTQPRRVAARTIAERIADELGTPLGTTVGYSVRFTDRVGPDTLIKVMTDGILLAEIQRDRLLHRYDTIIVDEAHERSLNIDFLLGYLTHLLPQRRDLKLIVTSATLDTARFSRHFGGAPVIEVSGRSYPVDVRYRPYGEEPDDDRDQVGAIADAVDELCHEGEGDILVFLSGEREIHDVADYLRRSIADGTGPRHTEVLPLYARMSSSEQHRVFDQHTGRRVILSTNVAETSITVPGVRYVIDAGTARISRYSRRLKVQRLPIEPVSQASANQRAGRCGRVAPGICIRLYGEDDFAQRVPFTEPEILRTNLASVILQMTALGLGDIASFPFVEPPDARSVADGIALLDELAAFEQVGEHTPPGASRHLSHLGKRLARLPIDPRLGRMVLEADRLGCAREVMIVAAVLSIQDPRERPAEKLEAATAAHQRFAGEDGSDFLTFVRLWDHLRARQRELTGNQFRRLCRDEFLNYLRVREWEDLFSQLRQITSGLDIRLNTTPAHPDHVHQALLSGLLSQVGMREGETKEFRGARNAKFMIGRGSAQAKRPAKWVMAAELVETNRLWARVAARIQPEWAEELAPHLVKRSYGEPLWEEQSGTSTVIERVMLYGLPIVAGRRVLLARLDRALAHQMFVRHALVLGEWEREFPFVEHNHEVLTDVASIAERIRRLDLIPTEDDVERFYATRIPDDVTSTRHFERWWRDAGRTNPALLNLTREELLKGQADALEEFPAEWADHEPPLPLDYDFDPAHQDGGMTVRLPLLVLNQVEPEAFGWMVPGLREDLVTAYFKTLPKTLRRELIPAAEHIGQAVEALRDGPRHGGPLSFAAALARELTESSGQTVRTSDFDPHALPPHLRVTFAVEDADGRVIARDKDLIALQSRLRSAVRAEISRVAGDFDRDHLNDWTVGDLPEVIEAERDGHVARGYPALVDDGTNVHLRLLTTPGARDRSMHKGVRRLLLLTIALPRKACAQTLSNEARLALARLGWTSAVDLVDDCIFAAVDHLVGRSGSLPQDEQAFRELQRRVGADLAGVAATLTKQAGSAMILAARTAGLLDTLTAPKIAASVSDASRQLTALVHPGFVSEAGLVQTQHLARYVSAIEYRLTKLREKPERDLQLMGRIHTIERRYAEVLRLPEAAPARWLLQELRVSLFAQHLGTAEPVSEHRVAAELNRISPPT</sequence>
<dbReference type="GO" id="GO:0003724">
    <property type="term" value="F:RNA helicase activity"/>
    <property type="evidence" value="ECO:0007669"/>
    <property type="project" value="InterPro"/>
</dbReference>
<dbReference type="InterPro" id="IPR003593">
    <property type="entry name" value="AAA+_ATPase"/>
</dbReference>
<keyword evidence="4" id="KW-0067">ATP-binding</keyword>
<keyword evidence="1" id="KW-0547">Nucleotide-binding</keyword>
<keyword evidence="3" id="KW-0347">Helicase</keyword>
<dbReference type="SMART" id="SM00490">
    <property type="entry name" value="HELICc"/>
    <property type="match status" value="1"/>
</dbReference>
<dbReference type="PANTHER" id="PTHR18934:SF99">
    <property type="entry name" value="ATP-DEPENDENT RNA HELICASE DHX37-RELATED"/>
    <property type="match status" value="1"/>
</dbReference>
<dbReference type="FunFam" id="3.40.50.300:FF:002125">
    <property type="entry name" value="ATP-dependent helicase HrpB"/>
    <property type="match status" value="1"/>
</dbReference>
<dbReference type="EMBL" id="CAFAAJ010000091">
    <property type="protein sequence ID" value="CAB4809496.1"/>
    <property type="molecule type" value="Genomic_DNA"/>
</dbReference>
<dbReference type="Pfam" id="PF00271">
    <property type="entry name" value="Helicase_C"/>
    <property type="match status" value="1"/>
</dbReference>
<evidence type="ECO:0000313" key="7">
    <source>
        <dbReference type="EMBL" id="CAB4809496.1"/>
    </source>
</evidence>